<dbReference type="AlphaFoldDB" id="A0A847UCM3"/>
<keyword evidence="1" id="KW-0472">Membrane</keyword>
<dbReference type="CDD" id="cd00090">
    <property type="entry name" value="HTH_ARSR"/>
    <property type="match status" value="1"/>
</dbReference>
<evidence type="ECO:0000256" key="1">
    <source>
        <dbReference type="SAM" id="Phobius"/>
    </source>
</evidence>
<dbReference type="InterPro" id="IPR056525">
    <property type="entry name" value="HVO_1552_C"/>
</dbReference>
<dbReference type="RefSeq" id="WP_170094917.1">
    <property type="nucleotide sequence ID" value="NZ_WOYG01000001.1"/>
</dbReference>
<dbReference type="Pfam" id="PF12840">
    <property type="entry name" value="HTH_20"/>
    <property type="match status" value="1"/>
</dbReference>
<feature type="domain" description="HVO-1552 C-terminal" evidence="2">
    <location>
        <begin position="112"/>
        <end position="198"/>
    </location>
</feature>
<sequence length="208" mass="22141">MSSLLPLEPSAAGVADRDIDPKLVDLADAEADEILSAIASRTARDILAAAYAEPRTASDIADAIESSVQNVSYHLDRLCDADLLEVVETWYSEQGREMAVYGPTSAALVLYAGAEQSTPSITTALERVLGGVGVVGVASLLVHRRWRALQPSVRAVRGESAQQSVVDSASAFATGPGGVALWTGLLVVAGLFALWYWRTYRPARRRTA</sequence>
<proteinExistence type="predicted"/>
<accession>A0A847UCM3</accession>
<dbReference type="EMBL" id="WOYG01000001">
    <property type="protein sequence ID" value="NLV11205.1"/>
    <property type="molecule type" value="Genomic_DNA"/>
</dbReference>
<comment type="caution">
    <text evidence="3">The sequence shown here is derived from an EMBL/GenBank/DDBJ whole genome shotgun (WGS) entry which is preliminary data.</text>
</comment>
<dbReference type="OrthoDB" id="11368at2157"/>
<name>A0A847UCM3_9EURY</name>
<reference evidence="3" key="1">
    <citation type="submission" date="2019-12" db="EMBL/GenBank/DDBJ databases">
        <title>Whole-genome sequence of Halomicrobium mukohataei pws1.</title>
        <authorList>
            <person name="Verma D.K."/>
            <person name="Gopal K."/>
            <person name="Prasad E.S."/>
        </authorList>
    </citation>
    <scope>NUCLEOTIDE SEQUENCE</scope>
    <source>
        <strain evidence="3">Pws1</strain>
    </source>
</reference>
<dbReference type="InterPro" id="IPR036388">
    <property type="entry name" value="WH-like_DNA-bd_sf"/>
</dbReference>
<dbReference type="Gene3D" id="1.10.10.10">
    <property type="entry name" value="Winged helix-like DNA-binding domain superfamily/Winged helix DNA-binding domain"/>
    <property type="match status" value="1"/>
</dbReference>
<dbReference type="Proteomes" id="UP000608662">
    <property type="component" value="Unassembled WGS sequence"/>
</dbReference>
<evidence type="ECO:0000313" key="3">
    <source>
        <dbReference type="EMBL" id="NLV11205.1"/>
    </source>
</evidence>
<gene>
    <name evidence="3" type="ORF">GOC74_14845</name>
</gene>
<keyword evidence="1" id="KW-0812">Transmembrane</keyword>
<dbReference type="InterPro" id="IPR011991">
    <property type="entry name" value="ArsR-like_HTH"/>
</dbReference>
<evidence type="ECO:0000259" key="2">
    <source>
        <dbReference type="Pfam" id="PF24267"/>
    </source>
</evidence>
<keyword evidence="1" id="KW-1133">Transmembrane helix</keyword>
<dbReference type="Pfam" id="PF24267">
    <property type="entry name" value="HVO_1552_C"/>
    <property type="match status" value="1"/>
</dbReference>
<organism evidence="3 4">
    <name type="scientific">Halomicrobium mukohataei</name>
    <dbReference type="NCBI Taxonomy" id="57705"/>
    <lineage>
        <taxon>Archaea</taxon>
        <taxon>Methanobacteriati</taxon>
        <taxon>Methanobacteriota</taxon>
        <taxon>Stenosarchaea group</taxon>
        <taxon>Halobacteria</taxon>
        <taxon>Halobacteriales</taxon>
        <taxon>Haloarculaceae</taxon>
        <taxon>Halomicrobium</taxon>
    </lineage>
</organism>
<feature type="transmembrane region" description="Helical" evidence="1">
    <location>
        <begin position="179"/>
        <end position="197"/>
    </location>
</feature>
<dbReference type="SUPFAM" id="SSF46785">
    <property type="entry name" value="Winged helix' DNA-binding domain"/>
    <property type="match status" value="1"/>
</dbReference>
<evidence type="ECO:0000313" key="4">
    <source>
        <dbReference type="Proteomes" id="UP000608662"/>
    </source>
</evidence>
<dbReference type="InterPro" id="IPR036390">
    <property type="entry name" value="WH_DNA-bd_sf"/>
</dbReference>
<protein>
    <submittedName>
        <fullName evidence="3">Helix-turn-helix domain-containing protein</fullName>
    </submittedName>
</protein>